<dbReference type="Proteomes" id="UP001461498">
    <property type="component" value="Unassembled WGS sequence"/>
</dbReference>
<comment type="caution">
    <text evidence="2">The sequence shown here is derived from an EMBL/GenBank/DDBJ whole genome shotgun (WGS) entry which is preliminary data.</text>
</comment>
<accession>A0AAW1DJB3</accession>
<dbReference type="PRINTS" id="PR00081">
    <property type="entry name" value="GDHRDH"/>
</dbReference>
<proteinExistence type="predicted"/>
<dbReference type="SUPFAM" id="SSF51735">
    <property type="entry name" value="NAD(P)-binding Rossmann-fold domains"/>
    <property type="match status" value="1"/>
</dbReference>
<keyword evidence="1" id="KW-0560">Oxidoreductase</keyword>
<name>A0AAW1DJB3_9HEMI</name>
<evidence type="ECO:0000256" key="1">
    <source>
        <dbReference type="ARBA" id="ARBA00023002"/>
    </source>
</evidence>
<keyword evidence="3" id="KW-1185">Reference proteome</keyword>
<dbReference type="Gene3D" id="3.40.50.720">
    <property type="entry name" value="NAD(P)-binding Rossmann-like Domain"/>
    <property type="match status" value="1"/>
</dbReference>
<dbReference type="EMBL" id="JAPXFL010000002">
    <property type="protein sequence ID" value="KAK9510776.1"/>
    <property type="molecule type" value="Genomic_DNA"/>
</dbReference>
<gene>
    <name evidence="2" type="ORF">O3M35_005489</name>
</gene>
<organism evidence="2 3">
    <name type="scientific">Rhynocoris fuscipes</name>
    <dbReference type="NCBI Taxonomy" id="488301"/>
    <lineage>
        <taxon>Eukaryota</taxon>
        <taxon>Metazoa</taxon>
        <taxon>Ecdysozoa</taxon>
        <taxon>Arthropoda</taxon>
        <taxon>Hexapoda</taxon>
        <taxon>Insecta</taxon>
        <taxon>Pterygota</taxon>
        <taxon>Neoptera</taxon>
        <taxon>Paraneoptera</taxon>
        <taxon>Hemiptera</taxon>
        <taxon>Heteroptera</taxon>
        <taxon>Panheteroptera</taxon>
        <taxon>Cimicomorpha</taxon>
        <taxon>Reduviidae</taxon>
        <taxon>Harpactorinae</taxon>
        <taxon>Harpactorini</taxon>
        <taxon>Rhynocoris</taxon>
    </lineage>
</organism>
<sequence length="317" mass="36204">MGLIWFISVPIALFLIRKYRERSWGYYTSNKSQKNKVFIVTGPTSGLGKETVKELVARDAKVIMACRDLGKAKEVIREIREKIICGELIPMELDLCSFNSIRNFSEEVTKNFPQINVLINNAGVYVPHEKKQLTKDGHEIHFGVNHLGHFLLTNLLLDKLKESAPSRIVVVSSKLHESGIIDFDNLQGDKGFRKGFRNPAYNNSKLANVYFCKELAKKLPDGVETYSLCPGFCWTGLFRNSNMKWYQYLLFAPVAFLYMRSARQGCQTILYCALSDEVIGKSGKMFRDCKLFSSSHNFDDEIQKKLWAVSESLTKIK</sequence>
<dbReference type="GO" id="GO:0016491">
    <property type="term" value="F:oxidoreductase activity"/>
    <property type="evidence" value="ECO:0007669"/>
    <property type="project" value="UniProtKB-KW"/>
</dbReference>
<dbReference type="InterPro" id="IPR036291">
    <property type="entry name" value="NAD(P)-bd_dom_sf"/>
</dbReference>
<reference evidence="2 3" key="1">
    <citation type="submission" date="2022-12" db="EMBL/GenBank/DDBJ databases">
        <title>Chromosome-level genome assembly of true bugs.</title>
        <authorList>
            <person name="Ma L."/>
            <person name="Li H."/>
        </authorList>
    </citation>
    <scope>NUCLEOTIDE SEQUENCE [LARGE SCALE GENOMIC DNA]</scope>
    <source>
        <strain evidence="2">Lab_2022b</strain>
    </source>
</reference>
<dbReference type="Pfam" id="PF00106">
    <property type="entry name" value="adh_short"/>
    <property type="match status" value="1"/>
</dbReference>
<evidence type="ECO:0000313" key="2">
    <source>
        <dbReference type="EMBL" id="KAK9510776.1"/>
    </source>
</evidence>
<dbReference type="PANTHER" id="PTHR43157">
    <property type="entry name" value="PHOSPHATIDYLINOSITOL-GLYCAN BIOSYNTHESIS CLASS F PROTEIN-RELATED"/>
    <property type="match status" value="1"/>
</dbReference>
<dbReference type="AlphaFoldDB" id="A0AAW1DJB3"/>
<protein>
    <submittedName>
        <fullName evidence="2">Uncharacterized protein</fullName>
    </submittedName>
</protein>
<dbReference type="InterPro" id="IPR002347">
    <property type="entry name" value="SDR_fam"/>
</dbReference>
<evidence type="ECO:0000313" key="3">
    <source>
        <dbReference type="Proteomes" id="UP001461498"/>
    </source>
</evidence>
<dbReference type="PANTHER" id="PTHR43157:SF31">
    <property type="entry name" value="PHOSPHATIDYLINOSITOL-GLYCAN BIOSYNTHESIS CLASS F PROTEIN"/>
    <property type="match status" value="1"/>
</dbReference>